<dbReference type="AlphaFoldDB" id="A0A9W9U2M2"/>
<evidence type="ECO:0000259" key="1">
    <source>
        <dbReference type="Pfam" id="PF22749"/>
    </source>
</evidence>
<organism evidence="2 3">
    <name type="scientific">Penicillium atrosanguineum</name>
    <dbReference type="NCBI Taxonomy" id="1132637"/>
    <lineage>
        <taxon>Eukaryota</taxon>
        <taxon>Fungi</taxon>
        <taxon>Dikarya</taxon>
        <taxon>Ascomycota</taxon>
        <taxon>Pezizomycotina</taxon>
        <taxon>Eurotiomycetes</taxon>
        <taxon>Eurotiomycetidae</taxon>
        <taxon>Eurotiales</taxon>
        <taxon>Aspergillaceae</taxon>
        <taxon>Penicillium</taxon>
    </lineage>
</organism>
<dbReference type="SUPFAM" id="SSF53474">
    <property type="entry name" value="alpha/beta-Hydrolases"/>
    <property type="match status" value="1"/>
</dbReference>
<dbReference type="InterPro" id="IPR029058">
    <property type="entry name" value="AB_hydrolase_fold"/>
</dbReference>
<dbReference type="OrthoDB" id="421951at2759"/>
<evidence type="ECO:0000313" key="3">
    <source>
        <dbReference type="Proteomes" id="UP001147746"/>
    </source>
</evidence>
<dbReference type="GO" id="GO:0005634">
    <property type="term" value="C:nucleus"/>
    <property type="evidence" value="ECO:0007669"/>
    <property type="project" value="TreeGrafter"/>
</dbReference>
<accession>A0A9W9U2M2</accession>
<reference evidence="2" key="1">
    <citation type="submission" date="2022-12" db="EMBL/GenBank/DDBJ databases">
        <authorList>
            <person name="Petersen C."/>
        </authorList>
    </citation>
    <scope>NUCLEOTIDE SEQUENCE</scope>
    <source>
        <strain evidence="2">IBT 21472</strain>
    </source>
</reference>
<reference evidence="2" key="2">
    <citation type="journal article" date="2023" name="IMA Fungus">
        <title>Comparative genomic study of the Penicillium genus elucidates a diverse pangenome and 15 lateral gene transfer events.</title>
        <authorList>
            <person name="Petersen C."/>
            <person name="Sorensen T."/>
            <person name="Nielsen M.R."/>
            <person name="Sondergaard T.E."/>
            <person name="Sorensen J.L."/>
            <person name="Fitzpatrick D.A."/>
            <person name="Frisvad J.C."/>
            <person name="Nielsen K.L."/>
        </authorList>
    </citation>
    <scope>NUCLEOTIDE SEQUENCE</scope>
    <source>
        <strain evidence="2">IBT 21472</strain>
    </source>
</reference>
<sequence>MFVYSNTNLPPDPEYPPELERLGFFITEKDMIRRINDPDLEYKYKINRNDRFNIRNRAAMNEAIRNIVLPRLADAGLETLRLPFRDGHPPRDSFPSETHVPVLVSPNLLNAPRIILVFGEPIQDIGIWSYRAILQDGINIGSAVSFTKAVLGESKGEECSGERTDTALILANTGQLLWHCGTTRAITTQTWLANSRPSGASDQAGMSHRNVIPWNRDWQEHINYVFQALWRYLGPSSRVDVIGMSEGGLGAINYLMDHWERWRPYISAMCLADPLQSTNVEIDVGTLVDPTSFTAFMSSRCRAYIVSQDEADTPQMGYRHHGCNCYSSGETENSEGIMLSAWPHMLAWLDILYNDRTYAEEVVVMGADMDDNMQQAMERLAYKTGNGFEMDSIAEPETVNQGTQDDDLKDGGVKLQAKITDMKQKTITEDVKQETMEWVDAMGNHTQDRVVKAEEPSIKTATSPAPEKTIMQAIKAAIYESDDGYFGDVEEMARSYMQRSASVSETETDSF</sequence>
<proteinExistence type="predicted"/>
<dbReference type="PANTHER" id="PTHR21357">
    <property type="entry name" value="FAM172 FAMILY PROTEIN HOMOLOG CG10038"/>
    <property type="match status" value="1"/>
</dbReference>
<dbReference type="GO" id="GO:0017000">
    <property type="term" value="P:antibiotic biosynthetic process"/>
    <property type="evidence" value="ECO:0007669"/>
    <property type="project" value="UniProtKB-ARBA"/>
</dbReference>
<dbReference type="PANTHER" id="PTHR21357:SF4">
    <property type="entry name" value="FAM172 FAMILY PROTEIN HOMOLOG CG10038"/>
    <property type="match status" value="1"/>
</dbReference>
<dbReference type="GO" id="GO:0031048">
    <property type="term" value="P:regulatory ncRNA-mediated heterochromatin formation"/>
    <property type="evidence" value="ECO:0007669"/>
    <property type="project" value="TreeGrafter"/>
</dbReference>
<dbReference type="EMBL" id="JAPZBO010000008">
    <property type="protein sequence ID" value="KAJ5307835.1"/>
    <property type="molecule type" value="Genomic_DNA"/>
</dbReference>
<gene>
    <name evidence="2" type="ORF">N7476_008491</name>
</gene>
<name>A0A9W9U2M2_9EURO</name>
<dbReference type="InterPro" id="IPR053858">
    <property type="entry name" value="Arb2_dom"/>
</dbReference>
<protein>
    <recommendedName>
        <fullName evidence="1">Arb2 domain-containing protein</fullName>
    </recommendedName>
</protein>
<dbReference type="Proteomes" id="UP001147746">
    <property type="component" value="Unassembled WGS sequence"/>
</dbReference>
<dbReference type="GO" id="GO:0035197">
    <property type="term" value="F:siRNA binding"/>
    <property type="evidence" value="ECO:0007669"/>
    <property type="project" value="TreeGrafter"/>
</dbReference>
<dbReference type="GO" id="GO:0072330">
    <property type="term" value="P:monocarboxylic acid biosynthetic process"/>
    <property type="evidence" value="ECO:0007669"/>
    <property type="project" value="UniProtKB-ARBA"/>
</dbReference>
<comment type="caution">
    <text evidence="2">The sequence shown here is derived from an EMBL/GenBank/DDBJ whole genome shotgun (WGS) entry which is preliminary data.</text>
</comment>
<feature type="domain" description="Arb2" evidence="1">
    <location>
        <begin position="15"/>
        <end position="310"/>
    </location>
</feature>
<dbReference type="Pfam" id="PF22749">
    <property type="entry name" value="Arb2"/>
    <property type="match status" value="1"/>
</dbReference>
<dbReference type="InterPro" id="IPR048263">
    <property type="entry name" value="Arb2"/>
</dbReference>
<evidence type="ECO:0000313" key="2">
    <source>
        <dbReference type="EMBL" id="KAJ5307835.1"/>
    </source>
</evidence>
<keyword evidence="3" id="KW-1185">Reference proteome</keyword>